<evidence type="ECO:0000313" key="2">
    <source>
        <dbReference type="EMBL" id="OIP40746.1"/>
    </source>
</evidence>
<feature type="transmembrane region" description="Helical" evidence="1">
    <location>
        <begin position="15"/>
        <end position="37"/>
    </location>
</feature>
<dbReference type="EMBL" id="MNYI01000107">
    <property type="protein sequence ID" value="OIP40746.1"/>
    <property type="molecule type" value="Genomic_DNA"/>
</dbReference>
<reference evidence="2 3" key="1">
    <citation type="journal article" date="2016" name="Environ. Microbiol.">
        <title>Genomic resolution of a cold subsurface aquifer community provides metabolic insights for novel microbes adapted to high CO concentrations.</title>
        <authorList>
            <person name="Probst A.J."/>
            <person name="Castelle C.J."/>
            <person name="Singh A."/>
            <person name="Brown C.T."/>
            <person name="Anantharaman K."/>
            <person name="Sharon I."/>
            <person name="Hug L.A."/>
            <person name="Burstein D."/>
            <person name="Emerson J.B."/>
            <person name="Thomas B.C."/>
            <person name="Banfield J.F."/>
        </authorList>
    </citation>
    <scope>NUCLEOTIDE SEQUENCE [LARGE SCALE GENOMIC DNA]</scope>
    <source>
        <strain evidence="2">CG2_30_40_21</strain>
    </source>
</reference>
<sequence length="89" mass="10025">MTEYLKERIKYLTELLKVFWTGFLLTVGGISSLLLQIDSPIKVILILSGLIPVISFITILIVLGYKIDQLINQLKNKEDISCSPMKQSA</sequence>
<gene>
    <name evidence="2" type="ORF">AUJ95_04180</name>
</gene>
<dbReference type="Proteomes" id="UP000183085">
    <property type="component" value="Unassembled WGS sequence"/>
</dbReference>
<proteinExistence type="predicted"/>
<dbReference type="STRING" id="1817895.AUJ95_04180"/>
<keyword evidence="1" id="KW-1133">Transmembrane helix</keyword>
<keyword evidence="1" id="KW-0472">Membrane</keyword>
<evidence type="ECO:0000313" key="3">
    <source>
        <dbReference type="Proteomes" id="UP000183085"/>
    </source>
</evidence>
<evidence type="ECO:0000256" key="1">
    <source>
        <dbReference type="SAM" id="Phobius"/>
    </source>
</evidence>
<comment type="caution">
    <text evidence="2">The sequence shown here is derived from an EMBL/GenBank/DDBJ whole genome shotgun (WGS) entry which is preliminary data.</text>
</comment>
<accession>A0A1J5E7R3</accession>
<feature type="transmembrane region" description="Helical" evidence="1">
    <location>
        <begin position="43"/>
        <end position="65"/>
    </location>
</feature>
<dbReference type="AlphaFoldDB" id="A0A1J5E7R3"/>
<keyword evidence="1" id="KW-0812">Transmembrane</keyword>
<evidence type="ECO:0008006" key="4">
    <source>
        <dbReference type="Google" id="ProtNLM"/>
    </source>
</evidence>
<protein>
    <recommendedName>
        <fullName evidence="4">DUF4282 domain-containing protein</fullName>
    </recommendedName>
</protein>
<organism evidence="2 3">
    <name type="scientific">Candidatus Desantisbacteria bacterium CG2_30_40_21</name>
    <dbReference type="NCBI Taxonomy" id="1817895"/>
    <lineage>
        <taxon>Bacteria</taxon>
        <taxon>Candidatus Desantisiibacteriota</taxon>
    </lineage>
</organism>
<name>A0A1J5E7R3_9BACT</name>